<name>A0A7S2XF45_9EUKA</name>
<evidence type="ECO:0000313" key="5">
    <source>
        <dbReference type="EMBL" id="CAD9774075.1"/>
    </source>
</evidence>
<feature type="region of interest" description="Disordered" evidence="4">
    <location>
        <begin position="167"/>
        <end position="228"/>
    </location>
</feature>
<sequence length="394" mass="43271">MHAIDKNGMTPVILAAAMGRYDCVSLIAKHPSPQWWLIMNRRDSKGMTALTHASKRRDAKLVTLLLEAKADPNAKDLGHVSPLQMSIMTQSPKVAKAILTSKQPFKLSDALYWYHVIEPLGARHFVKPSFSAPKMPRQGTSFGKFVRALKVEKGWMQIDNGLWIPLTREPDAKPDQIPRPTPIVAPFMHPPPKPDTPKEKEGKGRGDQSKEDGEDNSNSDLFGGTDTPAISETLASFPEISGDASVTDKSQVLSVQLETQDILGRTALHVAAMMGELFIASALIEAKANLNPRDKDGLTPLYLAANEGKSSLVKLLLNRKADYRIPRNDGWTPLHVACAFERLEIVKALLNANANPIARDKYGSIPMQVIEGTTDNPTSKAIGVSLEREMQKYA</sequence>
<feature type="repeat" description="ANK" evidence="3">
    <location>
        <begin position="296"/>
        <end position="328"/>
    </location>
</feature>
<dbReference type="Gene3D" id="1.25.40.20">
    <property type="entry name" value="Ankyrin repeat-containing domain"/>
    <property type="match status" value="3"/>
</dbReference>
<organism evidence="5">
    <name type="scientific">Lotharella oceanica</name>
    <dbReference type="NCBI Taxonomy" id="641309"/>
    <lineage>
        <taxon>Eukaryota</taxon>
        <taxon>Sar</taxon>
        <taxon>Rhizaria</taxon>
        <taxon>Cercozoa</taxon>
        <taxon>Chlorarachniophyceae</taxon>
        <taxon>Lotharella</taxon>
    </lineage>
</organism>
<proteinExistence type="predicted"/>
<dbReference type="InterPro" id="IPR002110">
    <property type="entry name" value="Ankyrin_rpt"/>
</dbReference>
<dbReference type="PANTHER" id="PTHR24198:SF165">
    <property type="entry name" value="ANKYRIN REPEAT-CONTAINING PROTEIN-RELATED"/>
    <property type="match status" value="1"/>
</dbReference>
<feature type="repeat" description="ANK" evidence="3">
    <location>
        <begin position="329"/>
        <end position="361"/>
    </location>
</feature>
<dbReference type="Pfam" id="PF12796">
    <property type="entry name" value="Ank_2"/>
    <property type="match status" value="2"/>
</dbReference>
<dbReference type="PANTHER" id="PTHR24198">
    <property type="entry name" value="ANKYRIN REPEAT AND PROTEIN KINASE DOMAIN-CONTAINING PROTEIN"/>
    <property type="match status" value="1"/>
</dbReference>
<keyword evidence="2 3" id="KW-0040">ANK repeat</keyword>
<dbReference type="SMART" id="SM00248">
    <property type="entry name" value="ANK"/>
    <property type="match status" value="6"/>
</dbReference>
<evidence type="ECO:0000256" key="3">
    <source>
        <dbReference type="PROSITE-ProRule" id="PRU00023"/>
    </source>
</evidence>
<reference evidence="5" key="1">
    <citation type="submission" date="2021-01" db="EMBL/GenBank/DDBJ databases">
        <authorList>
            <person name="Corre E."/>
            <person name="Pelletier E."/>
            <person name="Niang G."/>
            <person name="Scheremetjew M."/>
            <person name="Finn R."/>
            <person name="Kale V."/>
            <person name="Holt S."/>
            <person name="Cochrane G."/>
            <person name="Meng A."/>
            <person name="Brown T."/>
            <person name="Cohen L."/>
        </authorList>
    </citation>
    <scope>NUCLEOTIDE SEQUENCE</scope>
    <source>
        <strain evidence="5">CCMP622</strain>
    </source>
</reference>
<feature type="compositionally biased region" description="Basic and acidic residues" evidence="4">
    <location>
        <begin position="195"/>
        <end position="211"/>
    </location>
</feature>
<protein>
    <submittedName>
        <fullName evidence="5">Uncharacterized protein</fullName>
    </submittedName>
</protein>
<evidence type="ECO:0000256" key="1">
    <source>
        <dbReference type="ARBA" id="ARBA00022737"/>
    </source>
</evidence>
<dbReference type="PROSITE" id="PS50088">
    <property type="entry name" value="ANK_REPEAT"/>
    <property type="match status" value="4"/>
</dbReference>
<dbReference type="AlphaFoldDB" id="A0A7S2XF45"/>
<dbReference type="PROSITE" id="PS50297">
    <property type="entry name" value="ANK_REP_REGION"/>
    <property type="match status" value="4"/>
</dbReference>
<evidence type="ECO:0000256" key="2">
    <source>
        <dbReference type="ARBA" id="ARBA00023043"/>
    </source>
</evidence>
<accession>A0A7S2XF45</accession>
<gene>
    <name evidence="5" type="ORF">LSP00402_LOCUS18067</name>
</gene>
<dbReference type="SUPFAM" id="SSF48403">
    <property type="entry name" value="Ankyrin repeat"/>
    <property type="match status" value="1"/>
</dbReference>
<feature type="repeat" description="ANK" evidence="3">
    <location>
        <begin position="45"/>
        <end position="77"/>
    </location>
</feature>
<feature type="repeat" description="ANK" evidence="3">
    <location>
        <begin position="263"/>
        <end position="295"/>
    </location>
</feature>
<dbReference type="InterPro" id="IPR036770">
    <property type="entry name" value="Ankyrin_rpt-contain_sf"/>
</dbReference>
<dbReference type="EMBL" id="HBHP01029276">
    <property type="protein sequence ID" value="CAD9774075.1"/>
    <property type="molecule type" value="Transcribed_RNA"/>
</dbReference>
<evidence type="ECO:0000256" key="4">
    <source>
        <dbReference type="SAM" id="MobiDB-lite"/>
    </source>
</evidence>
<feature type="compositionally biased region" description="Pro residues" evidence="4">
    <location>
        <begin position="177"/>
        <end position="194"/>
    </location>
</feature>
<keyword evidence="1" id="KW-0677">Repeat</keyword>